<comment type="caution">
    <text evidence="3">The sequence shown here is derived from an EMBL/GenBank/DDBJ whole genome shotgun (WGS) entry which is preliminary data.</text>
</comment>
<evidence type="ECO:0000256" key="1">
    <source>
        <dbReference type="SAM" id="MobiDB-lite"/>
    </source>
</evidence>
<gene>
    <name evidence="2" type="ORF">M6B38_245140</name>
    <name evidence="3" type="ORF">M6B38_381395</name>
</gene>
<reference evidence="3" key="1">
    <citation type="journal article" date="2023" name="GigaByte">
        <title>Genome assembly of the bearded iris, Iris pallida Lam.</title>
        <authorList>
            <person name="Bruccoleri R.E."/>
            <person name="Oakeley E.J."/>
            <person name="Faust A.M.E."/>
            <person name="Altorfer M."/>
            <person name="Dessus-Babus S."/>
            <person name="Burckhardt D."/>
            <person name="Oertli M."/>
            <person name="Naumann U."/>
            <person name="Petersen F."/>
            <person name="Wong J."/>
        </authorList>
    </citation>
    <scope>NUCLEOTIDE SEQUENCE</scope>
    <source>
        <strain evidence="3">GSM-AAB239-AS_SAM_17_03QT</strain>
    </source>
</reference>
<feature type="compositionally biased region" description="Low complexity" evidence="1">
    <location>
        <begin position="56"/>
        <end position="69"/>
    </location>
</feature>
<protein>
    <submittedName>
        <fullName evidence="3">Uncharacterized protein</fullName>
    </submittedName>
</protein>
<organism evidence="3 4">
    <name type="scientific">Iris pallida</name>
    <name type="common">Sweet iris</name>
    <dbReference type="NCBI Taxonomy" id="29817"/>
    <lineage>
        <taxon>Eukaryota</taxon>
        <taxon>Viridiplantae</taxon>
        <taxon>Streptophyta</taxon>
        <taxon>Embryophyta</taxon>
        <taxon>Tracheophyta</taxon>
        <taxon>Spermatophyta</taxon>
        <taxon>Magnoliopsida</taxon>
        <taxon>Liliopsida</taxon>
        <taxon>Asparagales</taxon>
        <taxon>Iridaceae</taxon>
        <taxon>Iridoideae</taxon>
        <taxon>Irideae</taxon>
        <taxon>Iris</taxon>
    </lineage>
</organism>
<proteinExistence type="predicted"/>
<dbReference type="Proteomes" id="UP001140949">
    <property type="component" value="Unassembled WGS sequence"/>
</dbReference>
<evidence type="ECO:0000313" key="2">
    <source>
        <dbReference type="EMBL" id="KAJ6791501.1"/>
    </source>
</evidence>
<keyword evidence="4" id="KW-1185">Reference proteome</keyword>
<dbReference type="EMBL" id="JANAVB010022000">
    <property type="protein sequence ID" value="KAJ6824461.1"/>
    <property type="molecule type" value="Genomic_DNA"/>
</dbReference>
<sequence>MVEQIFHDDGGLIKAPWRSTTTRGGHRREIQHMEVVLDPCSSEQTAVTLHRICQLSARSGSEESSTTESLSHRTDPGRQQIGKMMMVRWFGWLSAELGWPGGHCGGAGKDAL</sequence>
<evidence type="ECO:0000313" key="4">
    <source>
        <dbReference type="Proteomes" id="UP001140949"/>
    </source>
</evidence>
<evidence type="ECO:0000313" key="3">
    <source>
        <dbReference type="EMBL" id="KAJ6824461.1"/>
    </source>
</evidence>
<accession>A0AAX6G8E3</accession>
<reference evidence="3" key="2">
    <citation type="submission" date="2023-04" db="EMBL/GenBank/DDBJ databases">
        <authorList>
            <person name="Bruccoleri R.E."/>
            <person name="Oakeley E.J."/>
            <person name="Faust A.-M."/>
            <person name="Dessus-Babus S."/>
            <person name="Altorfer M."/>
            <person name="Burckhardt D."/>
            <person name="Oertli M."/>
            <person name="Naumann U."/>
            <person name="Petersen F."/>
            <person name="Wong J."/>
        </authorList>
    </citation>
    <scope>NUCLEOTIDE SEQUENCE</scope>
    <source>
        <strain evidence="3">GSM-AAB239-AS_SAM_17_03QT</strain>
        <tissue evidence="3">Leaf</tissue>
    </source>
</reference>
<feature type="region of interest" description="Disordered" evidence="1">
    <location>
        <begin position="56"/>
        <end position="79"/>
    </location>
</feature>
<dbReference type="EMBL" id="JANAVB010044419">
    <property type="protein sequence ID" value="KAJ6791501.1"/>
    <property type="molecule type" value="Genomic_DNA"/>
</dbReference>
<name>A0AAX6G8E3_IRIPA</name>
<dbReference type="AlphaFoldDB" id="A0AAX6G8E3"/>